<evidence type="ECO:0000256" key="1">
    <source>
        <dbReference type="SAM" id="MobiDB-lite"/>
    </source>
</evidence>
<gene>
    <name evidence="3" type="ORF">C4541_04890</name>
</gene>
<proteinExistence type="predicted"/>
<dbReference type="SUPFAM" id="SSF49879">
    <property type="entry name" value="SMAD/FHA domain"/>
    <property type="match status" value="1"/>
</dbReference>
<sequence length="126" mass="14192">MTNQTNNDTQPNMNQFVQGTIDDDSQNANELVFTDASQNIENRFPIEDGKEIRVGAGYENDVIVDDQYMSGNHFSIQRIGNTIQLQDNKSKNGLFIQIGEQPVEIEPGQNFLAGKTKFRIEPVQQS</sequence>
<dbReference type="CDD" id="cd00060">
    <property type="entry name" value="FHA"/>
    <property type="match status" value="1"/>
</dbReference>
<feature type="domain" description="FHA" evidence="2">
    <location>
        <begin position="52"/>
        <end position="97"/>
    </location>
</feature>
<dbReference type="Pfam" id="PF16697">
    <property type="entry name" value="Yop-YscD_cpl"/>
    <property type="match status" value="1"/>
</dbReference>
<dbReference type="InterPro" id="IPR000253">
    <property type="entry name" value="FHA_dom"/>
</dbReference>
<comment type="caution">
    <text evidence="3">The sequence shown here is derived from an EMBL/GenBank/DDBJ whole genome shotgun (WGS) entry which is preliminary data.</text>
</comment>
<feature type="region of interest" description="Disordered" evidence="1">
    <location>
        <begin position="1"/>
        <end position="20"/>
    </location>
</feature>
<evidence type="ECO:0000313" key="4">
    <source>
        <dbReference type="Proteomes" id="UP000266426"/>
    </source>
</evidence>
<dbReference type="Gene3D" id="2.60.200.20">
    <property type="match status" value="1"/>
</dbReference>
<dbReference type="EMBL" id="QZJZ01000035">
    <property type="protein sequence ID" value="RJP60106.1"/>
    <property type="molecule type" value="Genomic_DNA"/>
</dbReference>
<evidence type="ECO:0000313" key="3">
    <source>
        <dbReference type="EMBL" id="RJP60106.1"/>
    </source>
</evidence>
<dbReference type="PROSITE" id="PS50006">
    <property type="entry name" value="FHA_DOMAIN"/>
    <property type="match status" value="1"/>
</dbReference>
<evidence type="ECO:0000259" key="2">
    <source>
        <dbReference type="PROSITE" id="PS50006"/>
    </source>
</evidence>
<organism evidence="3 4">
    <name type="scientific">Candidatus Auribacter fodinae</name>
    <dbReference type="NCBI Taxonomy" id="2093366"/>
    <lineage>
        <taxon>Bacteria</taxon>
        <taxon>Pseudomonadati</taxon>
        <taxon>Candidatus Auribacterota</taxon>
        <taxon>Candidatus Auribacteria</taxon>
        <taxon>Candidatus Auribacterales</taxon>
        <taxon>Candidatus Auribacteraceae</taxon>
        <taxon>Candidatus Auribacter</taxon>
    </lineage>
</organism>
<name>A0A3A4R6N3_9BACT</name>
<dbReference type="Proteomes" id="UP000266426">
    <property type="component" value="Unassembled WGS sequence"/>
</dbReference>
<accession>A0A3A4R6N3</accession>
<reference evidence="3 4" key="1">
    <citation type="journal article" date="2017" name="ISME J.">
        <title>Energy and carbon metabolisms in a deep terrestrial subsurface fluid microbial community.</title>
        <authorList>
            <person name="Momper L."/>
            <person name="Jungbluth S.P."/>
            <person name="Lee M.D."/>
            <person name="Amend J.P."/>
        </authorList>
    </citation>
    <scope>NUCLEOTIDE SEQUENCE [LARGE SCALE GENOMIC DNA]</scope>
    <source>
        <strain evidence="3">SURF_26</strain>
    </source>
</reference>
<dbReference type="InterPro" id="IPR008984">
    <property type="entry name" value="SMAD_FHA_dom_sf"/>
</dbReference>
<feature type="compositionally biased region" description="Polar residues" evidence="1">
    <location>
        <begin position="1"/>
        <end position="18"/>
    </location>
</feature>
<dbReference type="InterPro" id="IPR032030">
    <property type="entry name" value="YscD_cytoplasmic_dom"/>
</dbReference>
<protein>
    <submittedName>
        <fullName evidence="3">FHA domain-containing protein</fullName>
    </submittedName>
</protein>
<dbReference type="AlphaFoldDB" id="A0A3A4R6N3"/>